<keyword evidence="13" id="KW-1185">Reference proteome</keyword>
<organism evidence="10 12">
    <name type="scientific">Cercospora beticola</name>
    <name type="common">Sugarbeet leaf spot fungus</name>
    <dbReference type="NCBI Taxonomy" id="122368"/>
    <lineage>
        <taxon>Eukaryota</taxon>
        <taxon>Fungi</taxon>
        <taxon>Dikarya</taxon>
        <taxon>Ascomycota</taxon>
        <taxon>Pezizomycotina</taxon>
        <taxon>Dothideomycetes</taxon>
        <taxon>Dothideomycetidae</taxon>
        <taxon>Mycosphaerellales</taxon>
        <taxon>Mycosphaerellaceae</taxon>
        <taxon>Cercospora</taxon>
    </lineage>
</organism>
<dbReference type="OrthoDB" id="44789at2759"/>
<feature type="compositionally biased region" description="Acidic residues" evidence="8">
    <location>
        <begin position="14"/>
        <end position="27"/>
    </location>
</feature>
<keyword evidence="5" id="KW-0406">Ion transport</keyword>
<dbReference type="Gene3D" id="1.10.3080.10">
    <property type="entry name" value="Clc chloride channel"/>
    <property type="match status" value="1"/>
</dbReference>
<evidence type="ECO:0000313" key="10">
    <source>
        <dbReference type="EMBL" id="PIA94989.1"/>
    </source>
</evidence>
<dbReference type="InterPro" id="IPR014743">
    <property type="entry name" value="Cl-channel_core"/>
</dbReference>
<keyword evidence="3 9" id="KW-0812">Transmembrane</keyword>
<evidence type="ECO:0000256" key="8">
    <source>
        <dbReference type="SAM" id="MobiDB-lite"/>
    </source>
</evidence>
<evidence type="ECO:0000256" key="9">
    <source>
        <dbReference type="SAM" id="Phobius"/>
    </source>
</evidence>
<feature type="transmembrane region" description="Helical" evidence="9">
    <location>
        <begin position="458"/>
        <end position="482"/>
    </location>
</feature>
<evidence type="ECO:0000256" key="3">
    <source>
        <dbReference type="ARBA" id="ARBA00022692"/>
    </source>
</evidence>
<evidence type="ECO:0000256" key="7">
    <source>
        <dbReference type="ARBA" id="ARBA00023214"/>
    </source>
</evidence>
<feature type="compositionally biased region" description="Basic and acidic residues" evidence="8">
    <location>
        <begin position="888"/>
        <end position="902"/>
    </location>
</feature>
<reference evidence="10 12" key="1">
    <citation type="submission" date="2015-10" db="EMBL/GenBank/DDBJ databases">
        <title>The cercosporin biosynthetic gene cluster was horizontally transferred to several fungal lineages and shown to be expanded in Cercospora beticola based on microsynteny with recipient genomes.</title>
        <authorList>
            <person name="De Jonge R."/>
            <person name="Ebert M.K."/>
            <person name="Suttle J.C."/>
            <person name="Jurick Ii W.M."/>
            <person name="Secor G.A."/>
            <person name="Thomma B.P."/>
            <person name="Van De Peer Y."/>
            <person name="Bolton M.D."/>
        </authorList>
    </citation>
    <scope>NUCLEOTIDE SEQUENCE [LARGE SCALE GENOMIC DNA]</scope>
    <source>
        <strain evidence="10 12">09-40</strain>
    </source>
</reference>
<keyword evidence="7" id="KW-0868">Chloride</keyword>
<protein>
    <submittedName>
        <fullName evidence="10">Putative chloride channel protein UM03490-D</fullName>
    </submittedName>
</protein>
<dbReference type="SUPFAM" id="SSF81340">
    <property type="entry name" value="Clc chloride channel"/>
    <property type="match status" value="1"/>
</dbReference>
<comment type="subcellular location">
    <subcellularLocation>
        <location evidence="1">Membrane</location>
        <topology evidence="1">Multi-pass membrane protein</topology>
    </subcellularLocation>
</comment>
<dbReference type="GO" id="GO:0005886">
    <property type="term" value="C:plasma membrane"/>
    <property type="evidence" value="ECO:0007669"/>
    <property type="project" value="TreeGrafter"/>
</dbReference>
<feature type="transmembrane region" description="Helical" evidence="9">
    <location>
        <begin position="533"/>
        <end position="553"/>
    </location>
</feature>
<keyword evidence="2" id="KW-0813">Transport</keyword>
<dbReference type="PANTHER" id="PTHR45711:SF3">
    <property type="entry name" value="CLC CHANNEL"/>
    <property type="match status" value="1"/>
</dbReference>
<feature type="region of interest" description="Disordered" evidence="8">
    <location>
        <begin position="1"/>
        <end position="95"/>
    </location>
</feature>
<evidence type="ECO:0000256" key="5">
    <source>
        <dbReference type="ARBA" id="ARBA00023065"/>
    </source>
</evidence>
<evidence type="ECO:0000313" key="11">
    <source>
        <dbReference type="EMBL" id="WPB05532.1"/>
    </source>
</evidence>
<dbReference type="FunFam" id="1.10.3080.10:FF:000013">
    <property type="entry name" value="Voltage-gated chloride channel (ClcA)"/>
    <property type="match status" value="1"/>
</dbReference>
<evidence type="ECO:0000256" key="2">
    <source>
        <dbReference type="ARBA" id="ARBA00022448"/>
    </source>
</evidence>
<dbReference type="Proteomes" id="UP000230605">
    <property type="component" value="Chromosome 6"/>
</dbReference>
<dbReference type="PANTHER" id="PTHR45711">
    <property type="entry name" value="CHLORIDE CHANNEL PROTEIN"/>
    <property type="match status" value="1"/>
</dbReference>
<keyword evidence="4 9" id="KW-1133">Transmembrane helix</keyword>
<evidence type="ECO:0000313" key="12">
    <source>
        <dbReference type="Proteomes" id="UP000230605"/>
    </source>
</evidence>
<evidence type="ECO:0000313" key="13">
    <source>
        <dbReference type="Proteomes" id="UP001302367"/>
    </source>
</evidence>
<feature type="transmembrane region" description="Helical" evidence="9">
    <location>
        <begin position="573"/>
        <end position="590"/>
    </location>
</feature>
<proteinExistence type="predicted"/>
<dbReference type="Proteomes" id="UP001302367">
    <property type="component" value="Chromosome 6"/>
</dbReference>
<sequence>MPKSVASHASSNREDDDDDDYEIDEQQAEAIRNAYRNAFSNQQQQQHHYNMSAAPQSHTSPTATRRLASHQPSDTDIRHRHRSVQGGGGTTESSALLAPENPALSRRDYRTVSAPSTPRYGFARAHSYVHSARGSRRGSFARGLMKAINPSTYRGEEDNDNRRGPTSSKLRQKLYWDDRVWYDQFTSTDWVHDSIADAYRVKELRSRKDFRGRVWAFFDGGIGWVLVFIIGCVTAAFAYLIDITEATIFDYKNGYCGTHWWYSKRMCCTGASECESWMRWSGSNNTTAQDQAALWKDYGAFVLWCVSLALIGCLITLQTKTTISSAISLSTLDENLAADHHDPTKSGTEGGTKSGYVSGYVSPTQRFQEAARRPPVTYYPAAGSGVAEVRVILSGFVLHGYLGVRTLMCKAIGIVLSVGSGMSVGKEGPYVHIATCIGNIITRFSSKYHDNDAKRREILSASAAAGVAVAFGAPIGGVLFSLEEVSYYFPPKTLFRTFFCCIAAALSLKALNPYGTNKIVLFEVRYLTDWNSFELIVFACLGVLGGVLGALFIKASRLWAKTFRKLGFIKSYPMLEVFLVALVTGLVSFWNRFLRLPVAELLFELSAPCSSFSNSGSALCPTEEQIPSTIKYLLVAFVLKAILTTVTFGIKVPAGIYVPSMVVGGLAGRIVGHIVQLVVLKHPDLAVFSNCHIDGNPEECVVPGVYALVAAGATMCGVTRLSVTLAVILFELTGSLEHVLPFSMGVLIAKWTADALEPLSVYDLLTDMNAYPYLDHKVRPVFSTDLGDITPEPMPNRYIDISNSPFVPAKQLRFKLEYLHMAGELDGGLPILKNGVLAGLIPGPDLEFALDRIPDEEEAMCRMDAHDQAVQGSARPSTGVSAEENDSDTAREDNVGDAEQAHRPRPASTIGEDSDPTDLTPYIDPAPVALDITSPMDLVFECFAKMGLRYICVLHEGKYAGMVHKKAFVRYVKAVQDEDRYGVPAE</sequence>
<name>A0A2G5HR27_CERBT</name>
<keyword evidence="6 9" id="KW-0472">Membrane</keyword>
<dbReference type="PRINTS" id="PR00762">
    <property type="entry name" value="CLCHANNEL"/>
</dbReference>
<dbReference type="EMBL" id="CP134189">
    <property type="protein sequence ID" value="WPB05532.1"/>
    <property type="molecule type" value="Genomic_DNA"/>
</dbReference>
<feature type="transmembrane region" description="Helical" evidence="9">
    <location>
        <begin position="298"/>
        <end position="317"/>
    </location>
</feature>
<dbReference type="GO" id="GO:0005769">
    <property type="term" value="C:early endosome"/>
    <property type="evidence" value="ECO:0007669"/>
    <property type="project" value="TreeGrafter"/>
</dbReference>
<gene>
    <name evidence="10" type="ORF">CB0940_08937</name>
    <name evidence="11" type="ORF">RHO25_010185</name>
</gene>
<dbReference type="GO" id="GO:0005247">
    <property type="term" value="F:voltage-gated chloride channel activity"/>
    <property type="evidence" value="ECO:0007669"/>
    <property type="project" value="TreeGrafter"/>
</dbReference>
<dbReference type="SUPFAM" id="SSF54631">
    <property type="entry name" value="CBS-domain pair"/>
    <property type="match status" value="1"/>
</dbReference>
<dbReference type="InterPro" id="IPR046342">
    <property type="entry name" value="CBS_dom_sf"/>
</dbReference>
<dbReference type="Pfam" id="PF00654">
    <property type="entry name" value="Voltage_CLC"/>
    <property type="match status" value="1"/>
</dbReference>
<evidence type="ECO:0000256" key="6">
    <source>
        <dbReference type="ARBA" id="ARBA00023136"/>
    </source>
</evidence>
<reference evidence="11 13" key="2">
    <citation type="submission" date="2023-09" db="EMBL/GenBank/DDBJ databases">
        <title>Complete-Gapless Cercospora beticola genome.</title>
        <authorList>
            <person name="Wyatt N.A."/>
            <person name="Spanner R.E."/>
            <person name="Bolton M.D."/>
        </authorList>
    </citation>
    <scope>NUCLEOTIDE SEQUENCE [LARGE SCALE GENOMIC DNA]</scope>
    <source>
        <strain evidence="11">Cb09-40</strain>
    </source>
</reference>
<dbReference type="AlphaFoldDB" id="A0A2G5HR27"/>
<dbReference type="GO" id="GO:0005794">
    <property type="term" value="C:Golgi apparatus"/>
    <property type="evidence" value="ECO:0007669"/>
    <property type="project" value="TreeGrafter"/>
</dbReference>
<dbReference type="CDD" id="cd03684">
    <property type="entry name" value="ClC_3_like"/>
    <property type="match status" value="1"/>
</dbReference>
<accession>A0A2G5HR27</accession>
<feature type="transmembrane region" description="Helical" evidence="9">
    <location>
        <begin position="214"/>
        <end position="241"/>
    </location>
</feature>
<feature type="compositionally biased region" description="Polar residues" evidence="8">
    <location>
        <begin position="870"/>
        <end position="880"/>
    </location>
</feature>
<feature type="region of interest" description="Disordered" evidence="8">
    <location>
        <begin position="867"/>
        <end position="921"/>
    </location>
</feature>
<evidence type="ECO:0000256" key="1">
    <source>
        <dbReference type="ARBA" id="ARBA00004141"/>
    </source>
</evidence>
<feature type="compositionally biased region" description="Polar residues" evidence="8">
    <location>
        <begin position="38"/>
        <end position="63"/>
    </location>
</feature>
<evidence type="ECO:0000256" key="4">
    <source>
        <dbReference type="ARBA" id="ARBA00022989"/>
    </source>
</evidence>
<dbReference type="EMBL" id="LKMD01000104">
    <property type="protein sequence ID" value="PIA94989.1"/>
    <property type="molecule type" value="Genomic_DNA"/>
</dbReference>
<dbReference type="InterPro" id="IPR001807">
    <property type="entry name" value="ClC"/>
</dbReference>